<dbReference type="Gene3D" id="3.90.1180.10">
    <property type="entry name" value="Ribosomal protein L13"/>
    <property type="match status" value="1"/>
</dbReference>
<dbReference type="GO" id="GO:0003735">
    <property type="term" value="F:structural constituent of ribosome"/>
    <property type="evidence" value="ECO:0007669"/>
    <property type="project" value="InterPro"/>
</dbReference>
<dbReference type="InterPro" id="IPR005823">
    <property type="entry name" value="Ribosomal_uL13_bac-type"/>
</dbReference>
<dbReference type="GO" id="GO:0003729">
    <property type="term" value="F:mRNA binding"/>
    <property type="evidence" value="ECO:0007669"/>
    <property type="project" value="TreeGrafter"/>
</dbReference>
<comment type="similarity">
    <text evidence="1">Belongs to the universal ribosomal protein uL13 family.</text>
</comment>
<evidence type="ECO:0000256" key="3">
    <source>
        <dbReference type="ARBA" id="ARBA00023274"/>
    </source>
</evidence>
<name>A0A381RIQ8_9ZZZZ</name>
<dbReference type="InterPro" id="IPR005822">
    <property type="entry name" value="Ribosomal_uL13"/>
</dbReference>
<dbReference type="PIRSF" id="PIRSF002181">
    <property type="entry name" value="Ribosomal_L13"/>
    <property type="match status" value="1"/>
</dbReference>
<evidence type="ECO:0000256" key="1">
    <source>
        <dbReference type="ARBA" id="ARBA00006227"/>
    </source>
</evidence>
<keyword evidence="3" id="KW-0687">Ribonucleoprotein</keyword>
<dbReference type="FunFam" id="3.90.1180.10:FF:000001">
    <property type="entry name" value="50S ribosomal protein L13"/>
    <property type="match status" value="1"/>
</dbReference>
<evidence type="ECO:0000313" key="4">
    <source>
        <dbReference type="EMBL" id="SUZ91261.1"/>
    </source>
</evidence>
<dbReference type="InterPro" id="IPR036899">
    <property type="entry name" value="Ribosomal_uL13_sf"/>
</dbReference>
<evidence type="ECO:0000256" key="2">
    <source>
        <dbReference type="ARBA" id="ARBA00022980"/>
    </source>
</evidence>
<accession>A0A381RIQ8</accession>
<dbReference type="PANTHER" id="PTHR11545">
    <property type="entry name" value="RIBOSOMAL PROTEIN L13"/>
    <property type="match status" value="1"/>
</dbReference>
<gene>
    <name evidence="4" type="ORF">METZ01_LOCUS44115</name>
</gene>
<dbReference type="AlphaFoldDB" id="A0A381RIQ8"/>
<reference evidence="4" key="1">
    <citation type="submission" date="2018-05" db="EMBL/GenBank/DDBJ databases">
        <authorList>
            <person name="Lanie J.A."/>
            <person name="Ng W.-L."/>
            <person name="Kazmierczak K.M."/>
            <person name="Andrzejewski T.M."/>
            <person name="Davidsen T.M."/>
            <person name="Wayne K.J."/>
            <person name="Tettelin H."/>
            <person name="Glass J.I."/>
            <person name="Rusch D."/>
            <person name="Podicherti R."/>
            <person name="Tsui H.-C.T."/>
            <person name="Winkler M.E."/>
        </authorList>
    </citation>
    <scope>NUCLEOTIDE SEQUENCE</scope>
</reference>
<dbReference type="PROSITE" id="PS00783">
    <property type="entry name" value="RIBOSOMAL_L13"/>
    <property type="match status" value="1"/>
</dbReference>
<dbReference type="EMBL" id="UINC01001961">
    <property type="protein sequence ID" value="SUZ91261.1"/>
    <property type="molecule type" value="Genomic_DNA"/>
</dbReference>
<dbReference type="InterPro" id="IPR023563">
    <property type="entry name" value="Ribosomal_uL13_CS"/>
</dbReference>
<evidence type="ECO:0008006" key="5">
    <source>
        <dbReference type="Google" id="ProtNLM"/>
    </source>
</evidence>
<keyword evidence="2" id="KW-0689">Ribosomal protein</keyword>
<protein>
    <recommendedName>
        <fullName evidence="5">50S ribosomal protein L13</fullName>
    </recommendedName>
</protein>
<dbReference type="SUPFAM" id="SSF52161">
    <property type="entry name" value="Ribosomal protein L13"/>
    <property type="match status" value="1"/>
</dbReference>
<proteinExistence type="inferred from homology"/>
<dbReference type="Pfam" id="PF00572">
    <property type="entry name" value="Ribosomal_L13"/>
    <property type="match status" value="1"/>
</dbReference>
<dbReference type="GO" id="GO:0017148">
    <property type="term" value="P:negative regulation of translation"/>
    <property type="evidence" value="ECO:0007669"/>
    <property type="project" value="TreeGrafter"/>
</dbReference>
<dbReference type="PANTHER" id="PTHR11545:SF2">
    <property type="entry name" value="LARGE RIBOSOMAL SUBUNIT PROTEIN UL13M"/>
    <property type="match status" value="1"/>
</dbReference>
<dbReference type="GO" id="GO:0006412">
    <property type="term" value="P:translation"/>
    <property type="evidence" value="ECO:0007669"/>
    <property type="project" value="InterPro"/>
</dbReference>
<dbReference type="HAMAP" id="MF_01366">
    <property type="entry name" value="Ribosomal_uL13"/>
    <property type="match status" value="1"/>
</dbReference>
<dbReference type="CDD" id="cd00392">
    <property type="entry name" value="Ribosomal_L13"/>
    <property type="match status" value="1"/>
</dbReference>
<organism evidence="4">
    <name type="scientific">marine metagenome</name>
    <dbReference type="NCBI Taxonomy" id="408172"/>
    <lineage>
        <taxon>unclassified sequences</taxon>
        <taxon>metagenomes</taxon>
        <taxon>ecological metagenomes</taxon>
    </lineage>
</organism>
<dbReference type="GO" id="GO:0022625">
    <property type="term" value="C:cytosolic large ribosomal subunit"/>
    <property type="evidence" value="ECO:0007669"/>
    <property type="project" value="TreeGrafter"/>
</dbReference>
<dbReference type="NCBIfam" id="TIGR01066">
    <property type="entry name" value="rplM_bact"/>
    <property type="match status" value="1"/>
</dbReference>
<sequence>METTSIRADEINREWFIVDAEGQTLGRLASEIAQIIRGKKKPFYTPHMDMGDFVVVVNAEKVKVTGNKEKDKSYFRHSGFPGGVTQISLQKVRQDFPERIITNAVKGMLPHNRLGRQLLTHLKVYSGTEHPHAAQLPKTITFN</sequence>